<keyword evidence="6" id="KW-1185">Reference proteome</keyword>
<reference evidence="5 6" key="1">
    <citation type="journal article" date="2021" name="DNA Res.">
        <title>Genome analysis of Candida subhashii reveals its hybrid nature and dual mitochondrial genome conformations.</title>
        <authorList>
            <person name="Mixao V."/>
            <person name="Hegedusova E."/>
            <person name="Saus E."/>
            <person name="Pryszcz L.P."/>
            <person name="Cillingova A."/>
            <person name="Nosek J."/>
            <person name="Gabaldon T."/>
        </authorList>
    </citation>
    <scope>NUCLEOTIDE SEQUENCE [LARGE SCALE GENOMIC DNA]</scope>
    <source>
        <strain evidence="5 6">CBS 10753</strain>
    </source>
</reference>
<evidence type="ECO:0000313" key="6">
    <source>
        <dbReference type="Proteomes" id="UP000694255"/>
    </source>
</evidence>
<feature type="domain" description="NADH:flavin oxidoreductase/NADH oxidase N-terminal" evidence="4">
    <location>
        <begin position="12"/>
        <end position="199"/>
    </location>
</feature>
<keyword evidence="3" id="KW-0285">Flavoprotein</keyword>
<protein>
    <recommendedName>
        <fullName evidence="4">NADH:flavin oxidoreductase/NADH oxidase N-terminal domain-containing protein</fullName>
    </recommendedName>
</protein>
<sequence>MAISDQLQDSNLFRPIKVGDIELRHRVVHAPTSRSRNCPKTYRPTDIIVDYYNARSKYPGTLTNYEACMVSPRARLHPYNAGLWSQEQYVGFKQITDTIHRNGSYVSCQTFEPGRASNIQLVKEVEIPYTSPPAVYPSQAHQDMSLESNYPLTEMSVQQIHQAQDDFVNAAANCITMCGFDFVELHGTSGFLIEQFISPCPTIEQMKMERRKMEGNEIAYISITEPRVSGSNDVDSTGKSNDVLLSLWSGVLIRSGAYATNYKVDPFAIKSNAMNLRIIDGVIQHYEHLLKDVDRDDRTMIGFCRAFTSNPDLANRLEHGFKSSPYERSHFYTHQVEGFLTNCKKILNTASIHSSSFHKLKTLNRHYFLKMTISNELRDSNLFRPIKVGNIELNHRVVHAPTTRSRNCPKTYQPTDIIAEYYESRSKYRGSLIIYESCMVSPRSGLVPYKAGLWSDEQCAGFKQITDAIHANGSYVSCQIFGAGRASNIQALKDAGIPYIAPSAEYHSQANKEKAQELEYPLTELTVEQIHQLQDDFINAAVNCITKCGFDFIELHATSGFLIEQFLSPLSNKRTDKYGGSVSNRCRFLLEILDRCISHPVIGPKKVGVRISAWSSHNGMVYPGYDNEFTDDFPPLEFCKLIMREIEQRKSEGNEIAYISITEARVSGSGDADPTGKTNDVLLPYWSGVLIRTGGYATNYKGDPFAIKSNAMNLRISNGTVQHYEHLLKDVDADDRTLIGFSRPFTSNPDLVHRLEKGLKLNPYDRTYFYSHQVQGYLTYGEYGNDEEIEYIEMSQEESSREGSVLV</sequence>
<comment type="cofactor">
    <cofactor evidence="1">
        <name>FMN</name>
        <dbReference type="ChEBI" id="CHEBI:58210"/>
    </cofactor>
</comment>
<dbReference type="AlphaFoldDB" id="A0A8J5UMC2"/>
<name>A0A8J5UMC2_9ASCO</name>
<comment type="similarity">
    <text evidence="2">Belongs to the NADH:flavin oxidoreductase/NADH oxidase family.</text>
</comment>
<dbReference type="OrthoDB" id="276546at2759"/>
<dbReference type="GeneID" id="73470094"/>
<dbReference type="InterPro" id="IPR001155">
    <property type="entry name" value="OxRdtase_FMN_N"/>
</dbReference>
<dbReference type="PANTHER" id="PTHR22893:SF91">
    <property type="entry name" value="NADPH DEHYDROGENASE 2-RELATED"/>
    <property type="match status" value="1"/>
</dbReference>
<feature type="domain" description="NADH:flavin oxidoreductase/NADH oxidase N-terminal" evidence="4">
    <location>
        <begin position="382"/>
        <end position="703"/>
    </location>
</feature>
<dbReference type="GO" id="GO:0010181">
    <property type="term" value="F:FMN binding"/>
    <property type="evidence" value="ECO:0007669"/>
    <property type="project" value="InterPro"/>
</dbReference>
<gene>
    <name evidence="5" type="ORF">J8A68_003293</name>
</gene>
<comment type="caution">
    <text evidence="5">The sequence shown here is derived from an EMBL/GenBank/DDBJ whole genome shotgun (WGS) entry which is preliminary data.</text>
</comment>
<evidence type="ECO:0000313" key="5">
    <source>
        <dbReference type="EMBL" id="KAG7663211.1"/>
    </source>
</evidence>
<accession>A0A8J5UMC2</accession>
<dbReference type="PANTHER" id="PTHR22893">
    <property type="entry name" value="NADH OXIDOREDUCTASE-RELATED"/>
    <property type="match status" value="1"/>
</dbReference>
<evidence type="ECO:0000256" key="1">
    <source>
        <dbReference type="ARBA" id="ARBA00001917"/>
    </source>
</evidence>
<organism evidence="5 6">
    <name type="scientific">[Candida] subhashii</name>
    <dbReference type="NCBI Taxonomy" id="561895"/>
    <lineage>
        <taxon>Eukaryota</taxon>
        <taxon>Fungi</taxon>
        <taxon>Dikarya</taxon>
        <taxon>Ascomycota</taxon>
        <taxon>Saccharomycotina</taxon>
        <taxon>Pichiomycetes</taxon>
        <taxon>Debaryomycetaceae</taxon>
        <taxon>Spathaspora</taxon>
    </lineage>
</organism>
<dbReference type="InterPro" id="IPR045247">
    <property type="entry name" value="Oye-like"/>
</dbReference>
<dbReference type="RefSeq" id="XP_049263443.1">
    <property type="nucleotide sequence ID" value="XM_049407133.1"/>
</dbReference>
<dbReference type="GO" id="GO:0003959">
    <property type="term" value="F:NADPH dehydrogenase activity"/>
    <property type="evidence" value="ECO:0007669"/>
    <property type="project" value="TreeGrafter"/>
</dbReference>
<proteinExistence type="inferred from homology"/>
<dbReference type="Proteomes" id="UP000694255">
    <property type="component" value="Unassembled WGS sequence"/>
</dbReference>
<evidence type="ECO:0000256" key="2">
    <source>
        <dbReference type="ARBA" id="ARBA00005979"/>
    </source>
</evidence>
<dbReference type="Pfam" id="PF00724">
    <property type="entry name" value="Oxidored_FMN"/>
    <property type="match status" value="2"/>
</dbReference>
<keyword evidence="3" id="KW-0288">FMN</keyword>
<dbReference type="EMBL" id="JAGSYN010000143">
    <property type="protein sequence ID" value="KAG7663211.1"/>
    <property type="molecule type" value="Genomic_DNA"/>
</dbReference>
<evidence type="ECO:0000259" key="4">
    <source>
        <dbReference type="Pfam" id="PF00724"/>
    </source>
</evidence>
<evidence type="ECO:0000256" key="3">
    <source>
        <dbReference type="ARBA" id="ARBA00022643"/>
    </source>
</evidence>